<keyword evidence="2" id="KW-1185">Reference proteome</keyword>
<name>A0A5J6WYW9_9GAMM</name>
<dbReference type="KEGG" id="asim:FE240_09660"/>
<accession>A0A5J6WYW9</accession>
<protein>
    <recommendedName>
        <fullName evidence="3">GNAT family N-acetyltransferase</fullName>
    </recommendedName>
</protein>
<dbReference type="EMBL" id="CP040449">
    <property type="protein sequence ID" value="QFI54923.1"/>
    <property type="molecule type" value="Genomic_DNA"/>
</dbReference>
<evidence type="ECO:0000313" key="1">
    <source>
        <dbReference type="EMBL" id="QFI54923.1"/>
    </source>
</evidence>
<proteinExistence type="predicted"/>
<dbReference type="Proteomes" id="UP000594034">
    <property type="component" value="Chromosome"/>
</dbReference>
<gene>
    <name evidence="1" type="ORF">FE240_09660</name>
</gene>
<organism evidence="1 2">
    <name type="scientific">Aeromonas simiae</name>
    <dbReference type="NCBI Taxonomy" id="218936"/>
    <lineage>
        <taxon>Bacteria</taxon>
        <taxon>Pseudomonadati</taxon>
        <taxon>Pseudomonadota</taxon>
        <taxon>Gammaproteobacteria</taxon>
        <taxon>Aeromonadales</taxon>
        <taxon>Aeromonadaceae</taxon>
        <taxon>Aeromonas</taxon>
    </lineage>
</organism>
<sequence length="160" mass="18775">MLKTARFQVPQHYAHAGFVLRACDEAQAVREYVALLREREQLHQLFRADDPWPSAHFSLAQHEADLAWQVSEFRAHRSFAYTVWEGEEQALIGGLYLYPSLLPGVQVEVFFWLGADSPVAASTFSEVIRRWLRRRWNWTSVRFPGRDTPWVEWPGVTYPW</sequence>
<dbReference type="Gene3D" id="3.40.630.30">
    <property type="match status" value="1"/>
</dbReference>
<evidence type="ECO:0008006" key="3">
    <source>
        <dbReference type="Google" id="ProtNLM"/>
    </source>
</evidence>
<reference evidence="1 2" key="1">
    <citation type="submission" date="2019-05" db="EMBL/GenBank/DDBJ databases">
        <title>OXA-830, a novel chromosomally encoded expanded-spectrum class D beta-lactamase in Aeromonas simiae.</title>
        <authorList>
            <person name="Zhou W."/>
            <person name="Chen Q."/>
        </authorList>
    </citation>
    <scope>NUCLEOTIDE SEQUENCE [LARGE SCALE GENOMIC DNA]</scope>
    <source>
        <strain evidence="1 2">A6</strain>
    </source>
</reference>
<dbReference type="AlphaFoldDB" id="A0A5J6WYW9"/>
<evidence type="ECO:0000313" key="2">
    <source>
        <dbReference type="Proteomes" id="UP000594034"/>
    </source>
</evidence>